<dbReference type="GO" id="GO:1990782">
    <property type="term" value="F:protein tyrosine kinase binding"/>
    <property type="evidence" value="ECO:0007669"/>
    <property type="project" value="TreeGrafter"/>
</dbReference>
<dbReference type="SMART" id="SM00409">
    <property type="entry name" value="IG"/>
    <property type="match status" value="1"/>
</dbReference>
<dbReference type="Ensembl" id="ENSSFOT00015030940.2">
    <property type="protein sequence ID" value="ENSSFOP00015030591.2"/>
    <property type="gene ID" value="ENSSFOG00015019626.2"/>
</dbReference>
<protein>
    <recommendedName>
        <fullName evidence="2">Ig-like domain-containing protein</fullName>
    </recommendedName>
</protein>
<dbReference type="InterPro" id="IPR013783">
    <property type="entry name" value="Ig-like_fold"/>
</dbReference>
<dbReference type="InterPro" id="IPR036179">
    <property type="entry name" value="Ig-like_dom_sf"/>
</dbReference>
<dbReference type="GeneTree" id="ENSGT01140000283907"/>
<reference evidence="3 4" key="1">
    <citation type="submission" date="2019-04" db="EMBL/GenBank/DDBJ databases">
        <authorList>
            <consortium name="Wellcome Sanger Institute Data Sharing"/>
        </authorList>
    </citation>
    <scope>NUCLEOTIDE SEQUENCE [LARGE SCALE GENOMIC DNA]</scope>
</reference>
<reference evidence="3" key="2">
    <citation type="submission" date="2025-08" db="UniProtKB">
        <authorList>
            <consortium name="Ensembl"/>
        </authorList>
    </citation>
    <scope>IDENTIFICATION</scope>
</reference>
<dbReference type="PANTHER" id="PTHR11422:SF5">
    <property type="entry name" value="DIVERSE IMMUNOGLOBULIN DOMAIN-CONTAINING PROTEIN 1.1 ISOFORM X1-RELATED"/>
    <property type="match status" value="1"/>
</dbReference>
<dbReference type="GO" id="GO:0042110">
    <property type="term" value="P:T cell activation"/>
    <property type="evidence" value="ECO:0007669"/>
    <property type="project" value="TreeGrafter"/>
</dbReference>
<organism evidence="3 4">
    <name type="scientific">Scleropages formosus</name>
    <name type="common">Asian bonytongue</name>
    <name type="synonym">Osteoglossum formosum</name>
    <dbReference type="NCBI Taxonomy" id="113540"/>
    <lineage>
        <taxon>Eukaryota</taxon>
        <taxon>Metazoa</taxon>
        <taxon>Chordata</taxon>
        <taxon>Craniata</taxon>
        <taxon>Vertebrata</taxon>
        <taxon>Euteleostomi</taxon>
        <taxon>Actinopterygii</taxon>
        <taxon>Neopterygii</taxon>
        <taxon>Teleostei</taxon>
        <taxon>Osteoglossocephala</taxon>
        <taxon>Osteoglossomorpha</taxon>
        <taxon>Osteoglossiformes</taxon>
        <taxon>Osteoglossidae</taxon>
        <taxon>Scleropages</taxon>
    </lineage>
</organism>
<dbReference type="InterPro" id="IPR003599">
    <property type="entry name" value="Ig_sub"/>
</dbReference>
<dbReference type="GO" id="GO:0009897">
    <property type="term" value="C:external side of plasma membrane"/>
    <property type="evidence" value="ECO:0007669"/>
    <property type="project" value="TreeGrafter"/>
</dbReference>
<feature type="signal peptide" evidence="1">
    <location>
        <begin position="1"/>
        <end position="25"/>
    </location>
</feature>
<sequence length="241" mass="26706">MRLCVLSHLWKIGVVFLAEETKVYSSVGGRAVLPCSGAKFSRSCAEVNWAKLWMSIVPEPVVCSGRVVTPSKRSSEPRLGADCSLHIDNLEKEDGGTYVCEHISVEPSTALAVSHRVSLHCYLSAFTGLVLCNHSGVKLTWVTERGTELQGDRYSISYKSACHTVLSVVLRATDHQRKWSCQLTEQQEVKTTVSHVTALTVYKTCIFSGLEIYYNVGLCAPCKFHYIIECILYVCSSFVSQ</sequence>
<evidence type="ECO:0000313" key="3">
    <source>
        <dbReference type="Ensembl" id="ENSSFOP00015030591.2"/>
    </source>
</evidence>
<dbReference type="PANTHER" id="PTHR11422">
    <property type="entry name" value="T-CELL SURFACE GLYCOPROTEIN CD4"/>
    <property type="match status" value="1"/>
</dbReference>
<evidence type="ECO:0000259" key="2">
    <source>
        <dbReference type="PROSITE" id="PS50835"/>
    </source>
</evidence>
<dbReference type="GO" id="GO:0042289">
    <property type="term" value="F:MHC class II protein binding"/>
    <property type="evidence" value="ECO:0007669"/>
    <property type="project" value="TreeGrafter"/>
</dbReference>
<dbReference type="Gene3D" id="2.60.40.10">
    <property type="entry name" value="Immunoglobulins"/>
    <property type="match status" value="1"/>
</dbReference>
<dbReference type="GO" id="GO:0070374">
    <property type="term" value="P:positive regulation of ERK1 and ERK2 cascade"/>
    <property type="evidence" value="ECO:0007669"/>
    <property type="project" value="TreeGrafter"/>
</dbReference>
<dbReference type="AlphaFoldDB" id="A0A8C9S840"/>
<name>A0A8C9S840_SCLFO</name>
<feature type="domain" description="Ig-like" evidence="2">
    <location>
        <begin position="28"/>
        <end position="118"/>
    </location>
</feature>
<keyword evidence="4" id="KW-1185">Reference proteome</keyword>
<dbReference type="Proteomes" id="UP000694397">
    <property type="component" value="Chromosome 18"/>
</dbReference>
<evidence type="ECO:0000256" key="1">
    <source>
        <dbReference type="SAM" id="SignalP"/>
    </source>
</evidence>
<keyword evidence="1" id="KW-0732">Signal</keyword>
<evidence type="ECO:0000313" key="4">
    <source>
        <dbReference type="Proteomes" id="UP000694397"/>
    </source>
</evidence>
<dbReference type="PROSITE" id="PS50835">
    <property type="entry name" value="IG_LIKE"/>
    <property type="match status" value="1"/>
</dbReference>
<dbReference type="GO" id="GO:0035723">
    <property type="term" value="P:interleukin-15-mediated signaling pathway"/>
    <property type="evidence" value="ECO:0007669"/>
    <property type="project" value="TreeGrafter"/>
</dbReference>
<dbReference type="InterPro" id="IPR007110">
    <property type="entry name" value="Ig-like_dom"/>
</dbReference>
<dbReference type="GO" id="GO:0045121">
    <property type="term" value="C:membrane raft"/>
    <property type="evidence" value="ECO:0007669"/>
    <property type="project" value="TreeGrafter"/>
</dbReference>
<dbReference type="SUPFAM" id="SSF48726">
    <property type="entry name" value="Immunoglobulin"/>
    <property type="match status" value="1"/>
</dbReference>
<feature type="chain" id="PRO_5034490301" description="Ig-like domain-containing protein" evidence="1">
    <location>
        <begin position="26"/>
        <end position="241"/>
    </location>
</feature>
<reference evidence="3" key="3">
    <citation type="submission" date="2025-09" db="UniProtKB">
        <authorList>
            <consortium name="Ensembl"/>
        </authorList>
    </citation>
    <scope>IDENTIFICATION</scope>
</reference>
<dbReference type="OrthoDB" id="8869347at2759"/>
<accession>A0A8C9S840</accession>
<proteinExistence type="predicted"/>